<gene>
    <name evidence="9" type="ORF">EKO27_g5073</name>
</gene>
<feature type="transmembrane region" description="Helical" evidence="7">
    <location>
        <begin position="83"/>
        <end position="101"/>
    </location>
</feature>
<evidence type="ECO:0000256" key="1">
    <source>
        <dbReference type="ARBA" id="ARBA00004141"/>
    </source>
</evidence>
<dbReference type="AlphaFoldDB" id="A0A439D6J2"/>
<dbReference type="Gene3D" id="1.20.1250.20">
    <property type="entry name" value="MFS general substrate transporter like domains"/>
    <property type="match status" value="2"/>
</dbReference>
<dbReference type="CDD" id="cd17502">
    <property type="entry name" value="MFS_Azr1_MDR_like"/>
    <property type="match status" value="1"/>
</dbReference>
<feature type="transmembrane region" description="Helical" evidence="7">
    <location>
        <begin position="368"/>
        <end position="389"/>
    </location>
</feature>
<feature type="compositionally biased region" description="Low complexity" evidence="6">
    <location>
        <begin position="1"/>
        <end position="14"/>
    </location>
</feature>
<accession>A0A439D6J2</accession>
<dbReference type="InterPro" id="IPR020846">
    <property type="entry name" value="MFS_dom"/>
</dbReference>
<evidence type="ECO:0000256" key="2">
    <source>
        <dbReference type="ARBA" id="ARBA00022448"/>
    </source>
</evidence>
<evidence type="ECO:0000313" key="9">
    <source>
        <dbReference type="EMBL" id="RWA10014.1"/>
    </source>
</evidence>
<feature type="transmembrane region" description="Helical" evidence="7">
    <location>
        <begin position="107"/>
        <end position="124"/>
    </location>
</feature>
<dbReference type="PROSITE" id="PS50850">
    <property type="entry name" value="MFS"/>
    <property type="match status" value="1"/>
</dbReference>
<dbReference type="Pfam" id="PF07690">
    <property type="entry name" value="MFS_1"/>
    <property type="match status" value="1"/>
</dbReference>
<evidence type="ECO:0000259" key="8">
    <source>
        <dbReference type="PROSITE" id="PS50850"/>
    </source>
</evidence>
<feature type="compositionally biased region" description="Basic and acidic residues" evidence="6">
    <location>
        <begin position="15"/>
        <end position="31"/>
    </location>
</feature>
<dbReference type="InterPro" id="IPR011701">
    <property type="entry name" value="MFS"/>
</dbReference>
<feature type="transmembrane region" description="Helical" evidence="7">
    <location>
        <begin position="429"/>
        <end position="450"/>
    </location>
</feature>
<feature type="transmembrane region" description="Helical" evidence="7">
    <location>
        <begin position="45"/>
        <end position="71"/>
    </location>
</feature>
<dbReference type="PANTHER" id="PTHR23501">
    <property type="entry name" value="MAJOR FACILITATOR SUPERFAMILY"/>
    <property type="match status" value="1"/>
</dbReference>
<dbReference type="Proteomes" id="UP000286045">
    <property type="component" value="Unassembled WGS sequence"/>
</dbReference>
<feature type="transmembrane region" description="Helical" evidence="7">
    <location>
        <begin position="304"/>
        <end position="325"/>
    </location>
</feature>
<dbReference type="GO" id="GO:0005886">
    <property type="term" value="C:plasma membrane"/>
    <property type="evidence" value="ECO:0007669"/>
    <property type="project" value="TreeGrafter"/>
</dbReference>
<dbReference type="InterPro" id="IPR036259">
    <property type="entry name" value="MFS_trans_sf"/>
</dbReference>
<feature type="transmembrane region" description="Helical" evidence="7">
    <location>
        <begin position="401"/>
        <end position="423"/>
    </location>
</feature>
<evidence type="ECO:0000256" key="5">
    <source>
        <dbReference type="ARBA" id="ARBA00023136"/>
    </source>
</evidence>
<organism evidence="9 10">
    <name type="scientific">Xylaria grammica</name>
    <dbReference type="NCBI Taxonomy" id="363999"/>
    <lineage>
        <taxon>Eukaryota</taxon>
        <taxon>Fungi</taxon>
        <taxon>Dikarya</taxon>
        <taxon>Ascomycota</taxon>
        <taxon>Pezizomycotina</taxon>
        <taxon>Sordariomycetes</taxon>
        <taxon>Xylariomycetidae</taxon>
        <taxon>Xylariales</taxon>
        <taxon>Xylariaceae</taxon>
        <taxon>Xylaria</taxon>
    </lineage>
</organism>
<dbReference type="GO" id="GO:0022857">
    <property type="term" value="F:transmembrane transporter activity"/>
    <property type="evidence" value="ECO:0007669"/>
    <property type="project" value="InterPro"/>
</dbReference>
<protein>
    <recommendedName>
        <fullName evidence="8">Major facilitator superfamily (MFS) profile domain-containing protein</fullName>
    </recommendedName>
</protein>
<feature type="transmembrane region" description="Helical" evidence="7">
    <location>
        <begin position="136"/>
        <end position="156"/>
    </location>
</feature>
<keyword evidence="5 7" id="KW-0472">Membrane</keyword>
<keyword evidence="3 7" id="KW-0812">Transmembrane</keyword>
<feature type="transmembrane region" description="Helical" evidence="7">
    <location>
        <begin position="194"/>
        <end position="216"/>
    </location>
</feature>
<feature type="transmembrane region" description="Helical" evidence="7">
    <location>
        <begin position="267"/>
        <end position="284"/>
    </location>
</feature>
<feature type="transmembrane region" description="Helical" evidence="7">
    <location>
        <begin position="345"/>
        <end position="362"/>
    </location>
</feature>
<name>A0A439D6J2_9PEZI</name>
<dbReference type="EMBL" id="RYZI01000130">
    <property type="protein sequence ID" value="RWA10014.1"/>
    <property type="molecule type" value="Genomic_DNA"/>
</dbReference>
<keyword evidence="4 7" id="KW-1133">Transmembrane helix</keyword>
<dbReference type="PANTHER" id="PTHR23501:SF177">
    <property type="entry name" value="MAJOR FACILITATOR SUPERFAMILY (MFS) PROFILE DOMAIN-CONTAINING PROTEIN-RELATED"/>
    <property type="match status" value="1"/>
</dbReference>
<evidence type="ECO:0000256" key="3">
    <source>
        <dbReference type="ARBA" id="ARBA00022692"/>
    </source>
</evidence>
<feature type="transmembrane region" description="Helical" evidence="7">
    <location>
        <begin position="236"/>
        <end position="255"/>
    </location>
</feature>
<dbReference type="SUPFAM" id="SSF103473">
    <property type="entry name" value="MFS general substrate transporter"/>
    <property type="match status" value="1"/>
</dbReference>
<feature type="transmembrane region" description="Helical" evidence="7">
    <location>
        <begin position="506"/>
        <end position="524"/>
    </location>
</feature>
<reference evidence="9 10" key="1">
    <citation type="submission" date="2018-12" db="EMBL/GenBank/DDBJ databases">
        <title>Draft genome sequence of Xylaria grammica IHI A82.</title>
        <authorList>
            <person name="Buettner E."/>
            <person name="Kellner H."/>
        </authorList>
    </citation>
    <scope>NUCLEOTIDE SEQUENCE [LARGE SCALE GENOMIC DNA]</scope>
    <source>
        <strain evidence="9 10">IHI A82</strain>
    </source>
</reference>
<evidence type="ECO:0000313" key="10">
    <source>
        <dbReference type="Proteomes" id="UP000286045"/>
    </source>
</evidence>
<comment type="caution">
    <text evidence="9">The sequence shown here is derived from an EMBL/GenBank/DDBJ whole genome shotgun (WGS) entry which is preliminary data.</text>
</comment>
<comment type="subcellular location">
    <subcellularLocation>
        <location evidence="1">Membrane</location>
        <topology evidence="1">Multi-pass membrane protein</topology>
    </subcellularLocation>
</comment>
<keyword evidence="10" id="KW-1185">Reference proteome</keyword>
<feature type="transmembrane region" description="Helical" evidence="7">
    <location>
        <begin position="162"/>
        <end position="182"/>
    </location>
</feature>
<evidence type="ECO:0000256" key="4">
    <source>
        <dbReference type="ARBA" id="ARBA00022989"/>
    </source>
</evidence>
<proteinExistence type="predicted"/>
<keyword evidence="2" id="KW-0813">Transport</keyword>
<feature type="domain" description="Major facilitator superfamily (MFS) profile" evidence="8">
    <location>
        <begin position="48"/>
        <end position="533"/>
    </location>
</feature>
<evidence type="ECO:0000256" key="7">
    <source>
        <dbReference type="SAM" id="Phobius"/>
    </source>
</evidence>
<evidence type="ECO:0000256" key="6">
    <source>
        <dbReference type="SAM" id="MobiDB-lite"/>
    </source>
</evidence>
<sequence>MSSDDLTLTSPSDDAVGRIPDEKSKDEGVQVKGDAVDDRPRGLRLAVIVAALLLSIFLVALDLTIVATAIPRITDEFHSINDIGWYAAAFFITLGVFQSTWGKAYKHLNLKWTFLMTVFLFAVARNSTTLIVGRAIAGLGGAGITGGIYIIIAYIVPAAHLPIYIGSVGAVFSVASVAGPLLGGVFTGELTWRWCFYINLPVGGLAFILVILFFHTPKNVQVVPISTRDLLVTMDIPGLALCLGLLIAFTLALQWGGTALPWSSSRVIGLLVGFGVITIVFSILQWRMGENAMLVTRVLKQRTIAALSVYIFFLNATNFTLVYNLPQYFQVIKSLSATQSGIMNLPLIIPSAVFSFASGYALSRVGWYSLFLIISAAALAVGAGLVYTLDFDSTLGEIVGYQILVGFGIGGGIQVPVTAAQAFSPPADIPTVTTVILFFQLVSGAIWVSVSQAILNNRLVAYLAAWAPNINAQDVFQVGATDIQNVFHGADLDHVMRAYLSGIKSSWALSIALGGVTFLAGFFAEWKNLKGTKAEAMP</sequence>
<feature type="region of interest" description="Disordered" evidence="6">
    <location>
        <begin position="1"/>
        <end position="31"/>
    </location>
</feature>